<evidence type="ECO:0000313" key="2">
    <source>
        <dbReference type="Proteomes" id="UP000192578"/>
    </source>
</evidence>
<evidence type="ECO:0000313" key="1">
    <source>
        <dbReference type="EMBL" id="OQV24385.1"/>
    </source>
</evidence>
<accession>A0A1W0XA26</accession>
<reference evidence="2" key="1">
    <citation type="submission" date="2017-01" db="EMBL/GenBank/DDBJ databases">
        <title>Comparative genomics of anhydrobiosis in the tardigrade Hypsibius dujardini.</title>
        <authorList>
            <person name="Yoshida Y."/>
            <person name="Koutsovoulos G."/>
            <person name="Laetsch D."/>
            <person name="Stevens L."/>
            <person name="Kumar S."/>
            <person name="Horikawa D."/>
            <person name="Ishino K."/>
            <person name="Komine S."/>
            <person name="Tomita M."/>
            <person name="Blaxter M."/>
            <person name="Arakawa K."/>
        </authorList>
    </citation>
    <scope>NUCLEOTIDE SEQUENCE [LARGE SCALE GENOMIC DNA]</scope>
    <source>
        <strain evidence="2">Z151</strain>
    </source>
</reference>
<name>A0A1W0XA26_HYPEX</name>
<dbReference type="Proteomes" id="UP000192578">
    <property type="component" value="Unassembled WGS sequence"/>
</dbReference>
<comment type="caution">
    <text evidence="1">The sequence shown here is derived from an EMBL/GenBank/DDBJ whole genome shotgun (WGS) entry which is preliminary data.</text>
</comment>
<dbReference type="EMBL" id="MTYJ01000007">
    <property type="protein sequence ID" value="OQV24385.1"/>
    <property type="molecule type" value="Genomic_DNA"/>
</dbReference>
<keyword evidence="2" id="KW-1185">Reference proteome</keyword>
<proteinExistence type="predicted"/>
<gene>
    <name evidence="1" type="ORF">BV898_01920</name>
</gene>
<sequence>MQMEPICHSRIGTISHAQVFDLLTLGKLHEAAELPWTRNATDLGELITSIANPPVSPEMDAQSYTRFLLANLNTGTDIVTKILLLWTGMICDRFISACDGLDWLSCLGLYAVFAVNSDSDPSTPSRLSLTFTKTPKLPIPAGSDPPPSNSRQVPLSRPPVLLYDIRHLFLGRIDLEPLLQKPRSYSCGGGFRCAEVVSSTRNGYWKEGCSRTRALRLLGSAKLLIELKQFHKAGKLVLEKLLPRH</sequence>
<organism evidence="1 2">
    <name type="scientific">Hypsibius exemplaris</name>
    <name type="common">Freshwater tardigrade</name>
    <dbReference type="NCBI Taxonomy" id="2072580"/>
    <lineage>
        <taxon>Eukaryota</taxon>
        <taxon>Metazoa</taxon>
        <taxon>Ecdysozoa</taxon>
        <taxon>Tardigrada</taxon>
        <taxon>Eutardigrada</taxon>
        <taxon>Parachela</taxon>
        <taxon>Hypsibioidea</taxon>
        <taxon>Hypsibiidae</taxon>
        <taxon>Hypsibius</taxon>
    </lineage>
</organism>
<dbReference type="AlphaFoldDB" id="A0A1W0XA26"/>
<dbReference type="OrthoDB" id="3797628at2759"/>
<protein>
    <submittedName>
        <fullName evidence="1">Uncharacterized protein</fullName>
    </submittedName>
</protein>